<dbReference type="OrthoDB" id="2662502at2759"/>
<protein>
    <submittedName>
        <fullName evidence="2">Uncharacterized protein</fullName>
    </submittedName>
</protein>
<dbReference type="InterPro" id="IPR046521">
    <property type="entry name" value="DUF6698"/>
</dbReference>
<evidence type="ECO:0000313" key="3">
    <source>
        <dbReference type="Proteomes" id="UP000054270"/>
    </source>
</evidence>
<dbReference type="AlphaFoldDB" id="A0A0D2PLC2"/>
<evidence type="ECO:0000256" key="1">
    <source>
        <dbReference type="SAM" id="MobiDB-lite"/>
    </source>
</evidence>
<keyword evidence="3" id="KW-1185">Reference proteome</keyword>
<dbReference type="EMBL" id="KN817564">
    <property type="protein sequence ID" value="KJA20685.1"/>
    <property type="molecule type" value="Genomic_DNA"/>
</dbReference>
<reference evidence="3" key="1">
    <citation type="submission" date="2014-04" db="EMBL/GenBank/DDBJ databases">
        <title>Evolutionary Origins and Diversification of the Mycorrhizal Mutualists.</title>
        <authorList>
            <consortium name="DOE Joint Genome Institute"/>
            <consortium name="Mycorrhizal Genomics Consortium"/>
            <person name="Kohler A."/>
            <person name="Kuo A."/>
            <person name="Nagy L.G."/>
            <person name="Floudas D."/>
            <person name="Copeland A."/>
            <person name="Barry K.W."/>
            <person name="Cichocki N."/>
            <person name="Veneault-Fourrey C."/>
            <person name="LaButti K."/>
            <person name="Lindquist E.A."/>
            <person name="Lipzen A."/>
            <person name="Lundell T."/>
            <person name="Morin E."/>
            <person name="Murat C."/>
            <person name="Riley R."/>
            <person name="Ohm R."/>
            <person name="Sun H."/>
            <person name="Tunlid A."/>
            <person name="Henrissat B."/>
            <person name="Grigoriev I.V."/>
            <person name="Hibbett D.S."/>
            <person name="Martin F."/>
        </authorList>
    </citation>
    <scope>NUCLEOTIDE SEQUENCE [LARGE SCALE GENOMIC DNA]</scope>
    <source>
        <strain evidence="3">FD-334 SS-4</strain>
    </source>
</reference>
<feature type="region of interest" description="Disordered" evidence="1">
    <location>
        <begin position="1"/>
        <end position="35"/>
    </location>
</feature>
<organism evidence="2 3">
    <name type="scientific">Hypholoma sublateritium (strain FD-334 SS-4)</name>
    <dbReference type="NCBI Taxonomy" id="945553"/>
    <lineage>
        <taxon>Eukaryota</taxon>
        <taxon>Fungi</taxon>
        <taxon>Dikarya</taxon>
        <taxon>Basidiomycota</taxon>
        <taxon>Agaricomycotina</taxon>
        <taxon>Agaricomycetes</taxon>
        <taxon>Agaricomycetidae</taxon>
        <taxon>Agaricales</taxon>
        <taxon>Agaricineae</taxon>
        <taxon>Strophariaceae</taxon>
        <taxon>Hypholoma</taxon>
    </lineage>
</organism>
<evidence type="ECO:0000313" key="2">
    <source>
        <dbReference type="EMBL" id="KJA20685.1"/>
    </source>
</evidence>
<accession>A0A0D2PLC2</accession>
<name>A0A0D2PLC2_HYPSF</name>
<dbReference type="Pfam" id="PF20414">
    <property type="entry name" value="DUF6698"/>
    <property type="match status" value="1"/>
</dbReference>
<dbReference type="Proteomes" id="UP000054270">
    <property type="component" value="Unassembled WGS sequence"/>
</dbReference>
<gene>
    <name evidence="2" type="ORF">HYPSUDRAFT_203483</name>
</gene>
<sequence>MSFPSAFSGSSQPPGPLPLNPTNNSLLGGDGNEDQGSVWKRRYHALQEEVNSEKTTKRKAGNTTSISQLGRGVRKVAFICDDADLNKEFEELNDDEVEELKREYVATIHAAVQVLKHLIPNFQKKIDDGSPEELHTFYVELQRGADSARSDDLNRIRTFVADWLNAAQRRPEILLDPSCRKNRGIQHDVTGRLLCPAEFDWTDLV</sequence>
<proteinExistence type="predicted"/>